<evidence type="ECO:0000313" key="2">
    <source>
        <dbReference type="Proteomes" id="UP001054945"/>
    </source>
</evidence>
<evidence type="ECO:0000313" key="1">
    <source>
        <dbReference type="EMBL" id="GIY51156.1"/>
    </source>
</evidence>
<organism evidence="1 2">
    <name type="scientific">Caerostris extrusa</name>
    <name type="common">Bark spider</name>
    <name type="synonym">Caerostris bankana</name>
    <dbReference type="NCBI Taxonomy" id="172846"/>
    <lineage>
        <taxon>Eukaryota</taxon>
        <taxon>Metazoa</taxon>
        <taxon>Ecdysozoa</taxon>
        <taxon>Arthropoda</taxon>
        <taxon>Chelicerata</taxon>
        <taxon>Arachnida</taxon>
        <taxon>Araneae</taxon>
        <taxon>Araneomorphae</taxon>
        <taxon>Entelegynae</taxon>
        <taxon>Araneoidea</taxon>
        <taxon>Araneidae</taxon>
        <taxon>Caerostris</taxon>
    </lineage>
</organism>
<comment type="caution">
    <text evidence="1">The sequence shown here is derived from an EMBL/GenBank/DDBJ whole genome shotgun (WGS) entry which is preliminary data.</text>
</comment>
<protein>
    <submittedName>
        <fullName evidence="1">Uncharacterized protein</fullName>
    </submittedName>
</protein>
<dbReference type="EMBL" id="BPLR01012075">
    <property type="protein sequence ID" value="GIY51156.1"/>
    <property type="molecule type" value="Genomic_DNA"/>
</dbReference>
<accession>A0AAV4U069</accession>
<name>A0AAV4U069_CAEEX</name>
<dbReference type="Proteomes" id="UP001054945">
    <property type="component" value="Unassembled WGS sequence"/>
</dbReference>
<proteinExistence type="predicted"/>
<keyword evidence="2" id="KW-1185">Reference proteome</keyword>
<dbReference type="AlphaFoldDB" id="A0AAV4U069"/>
<gene>
    <name evidence="1" type="ORF">CEXT_58531</name>
</gene>
<reference evidence="1 2" key="1">
    <citation type="submission" date="2021-06" db="EMBL/GenBank/DDBJ databases">
        <title>Caerostris extrusa draft genome.</title>
        <authorList>
            <person name="Kono N."/>
            <person name="Arakawa K."/>
        </authorList>
    </citation>
    <scope>NUCLEOTIDE SEQUENCE [LARGE SCALE GENOMIC DNA]</scope>
</reference>
<sequence length="91" mass="10089">MNDANNAEDLYLEKIKFSRETTCCGTPADEQKLLCPRNIINGPMCRDFQKCPKHTATLTPVPLRFKMGVLSCGRRSSALLDRLLLVGMSSG</sequence>